<protein>
    <submittedName>
        <fullName evidence="1">Uncharacterized protein</fullName>
    </submittedName>
</protein>
<gene>
    <name evidence="1" type="ORF">EAE97_001997</name>
</gene>
<comment type="caution">
    <text evidence="1">The sequence shown here is derived from an EMBL/GenBank/DDBJ whole genome shotgun (WGS) entry which is preliminary data.</text>
</comment>
<dbReference type="RefSeq" id="XP_038737066.1">
    <property type="nucleotide sequence ID" value="XM_038872508.1"/>
</dbReference>
<proteinExistence type="predicted"/>
<dbReference type="AlphaFoldDB" id="A0A9P5LYF4"/>
<dbReference type="GeneID" id="62145586"/>
<sequence length="211" mass="23990">MGNKNARGNATQARPSAAFFAEIANKQKIASDAAKALAVMPFDMNTLPTHPAITILGDKEIGIRIVKDTGMTKLVEVLPQYEAHVTKMAIEIHTPTPHFEVREKVANRLEKMKTLYAIINKFRWAHLDVNMYLDTYNFPQMKLAAGLWGLSRKNWKLTYEIRGFEGDYVKVTDYSEFGRRLSGVYKTEFLEQPKLAEPKSAQQKLTQTQPK</sequence>
<name>A0A9P5LYF4_9HELO</name>
<dbReference type="Proteomes" id="UP000710849">
    <property type="component" value="Unassembled WGS sequence"/>
</dbReference>
<evidence type="ECO:0000313" key="1">
    <source>
        <dbReference type="EMBL" id="KAF7952500.1"/>
    </source>
</evidence>
<organism evidence="1 2">
    <name type="scientific">Botrytis byssoidea</name>
    <dbReference type="NCBI Taxonomy" id="139641"/>
    <lineage>
        <taxon>Eukaryota</taxon>
        <taxon>Fungi</taxon>
        <taxon>Dikarya</taxon>
        <taxon>Ascomycota</taxon>
        <taxon>Pezizomycotina</taxon>
        <taxon>Leotiomycetes</taxon>
        <taxon>Helotiales</taxon>
        <taxon>Sclerotiniaceae</taxon>
        <taxon>Botrytis</taxon>
    </lineage>
</organism>
<reference evidence="1 2" key="1">
    <citation type="journal article" date="2020" name="Genome Biol. Evol.">
        <title>Comparative genomics of Sclerotiniaceae.</title>
        <authorList>
            <person name="Valero Jimenez C.A."/>
            <person name="Steentjes M."/>
            <person name="Scholten O.E."/>
            <person name="Van Kan J.A.L."/>
        </authorList>
    </citation>
    <scope>NUCLEOTIDE SEQUENCE [LARGE SCALE GENOMIC DNA]</scope>
    <source>
        <strain evidence="1 2">MUCL 94</strain>
    </source>
</reference>
<evidence type="ECO:0000313" key="2">
    <source>
        <dbReference type="Proteomes" id="UP000710849"/>
    </source>
</evidence>
<keyword evidence="2" id="KW-1185">Reference proteome</keyword>
<accession>A0A9P5LYF4</accession>
<dbReference type="EMBL" id="RCSW01000003">
    <property type="protein sequence ID" value="KAF7952500.1"/>
    <property type="molecule type" value="Genomic_DNA"/>
</dbReference>